<evidence type="ECO:0000256" key="5">
    <source>
        <dbReference type="ARBA" id="ARBA00023015"/>
    </source>
</evidence>
<evidence type="ECO:0000256" key="4">
    <source>
        <dbReference type="ARBA" id="ARBA00022695"/>
    </source>
</evidence>
<dbReference type="Proteomes" id="UP000178187">
    <property type="component" value="Unassembled WGS sequence"/>
</dbReference>
<evidence type="ECO:0000256" key="3">
    <source>
        <dbReference type="ARBA" id="ARBA00022679"/>
    </source>
</evidence>
<evidence type="ECO:0000259" key="11">
    <source>
        <dbReference type="Pfam" id="PF04963"/>
    </source>
</evidence>
<keyword evidence="8" id="KW-0804">Transcription</keyword>
<evidence type="ECO:0000256" key="6">
    <source>
        <dbReference type="ARBA" id="ARBA00023082"/>
    </source>
</evidence>
<comment type="caution">
    <text evidence="12">The sequence shown here is derived from an EMBL/GenBank/DDBJ whole genome shotgun (WGS) entry which is preliminary data.</text>
</comment>
<dbReference type="InterPro" id="IPR000394">
    <property type="entry name" value="RNA_pol_sigma_54"/>
</dbReference>
<dbReference type="Pfam" id="PF04552">
    <property type="entry name" value="Sigma54_DBD"/>
    <property type="match status" value="1"/>
</dbReference>
<dbReference type="PROSITE" id="PS50044">
    <property type="entry name" value="SIGMA54_3"/>
    <property type="match status" value="1"/>
</dbReference>
<keyword evidence="7" id="KW-0238">DNA-binding</keyword>
<keyword evidence="2" id="KW-0240">DNA-directed RNA polymerase</keyword>
<dbReference type="Pfam" id="PF04963">
    <property type="entry name" value="Sigma54_CBD"/>
    <property type="match status" value="1"/>
</dbReference>
<dbReference type="PANTHER" id="PTHR32248">
    <property type="entry name" value="RNA POLYMERASE SIGMA-54 FACTOR"/>
    <property type="match status" value="1"/>
</dbReference>
<keyword evidence="5" id="KW-0805">Transcription regulation</keyword>
<evidence type="ECO:0000313" key="13">
    <source>
        <dbReference type="Proteomes" id="UP000178187"/>
    </source>
</evidence>
<feature type="region of interest" description="Disordered" evidence="9">
    <location>
        <begin position="52"/>
        <end position="73"/>
    </location>
</feature>
<dbReference type="InterPro" id="IPR007634">
    <property type="entry name" value="RNA_pol_sigma_54_DNA-bd"/>
</dbReference>
<evidence type="ECO:0000256" key="8">
    <source>
        <dbReference type="ARBA" id="ARBA00023163"/>
    </source>
</evidence>
<dbReference type="GO" id="GO:0016987">
    <property type="term" value="F:sigma factor activity"/>
    <property type="evidence" value="ECO:0007669"/>
    <property type="project" value="UniProtKB-KW"/>
</dbReference>
<dbReference type="GO" id="GO:0016779">
    <property type="term" value="F:nucleotidyltransferase activity"/>
    <property type="evidence" value="ECO:0007669"/>
    <property type="project" value="UniProtKB-KW"/>
</dbReference>
<dbReference type="Pfam" id="PF00309">
    <property type="entry name" value="Sigma54_AID"/>
    <property type="match status" value="1"/>
</dbReference>
<evidence type="ECO:0000313" key="12">
    <source>
        <dbReference type="EMBL" id="OGW96361.1"/>
    </source>
</evidence>
<dbReference type="InterPro" id="IPR038709">
    <property type="entry name" value="RpoN_core-bd_sf"/>
</dbReference>
<evidence type="ECO:0000259" key="10">
    <source>
        <dbReference type="Pfam" id="PF04552"/>
    </source>
</evidence>
<dbReference type="GO" id="GO:0000428">
    <property type="term" value="C:DNA-directed RNA polymerase complex"/>
    <property type="evidence" value="ECO:0007669"/>
    <property type="project" value="UniProtKB-KW"/>
</dbReference>
<name>A0A1G1KTW1_9BACT</name>
<gene>
    <name evidence="12" type="ORF">A3G33_03390</name>
</gene>
<keyword evidence="4" id="KW-0548">Nucleotidyltransferase</keyword>
<dbReference type="Gene3D" id="1.10.10.1330">
    <property type="entry name" value="RNA polymerase sigma-54 factor, core-binding domain"/>
    <property type="match status" value="1"/>
</dbReference>
<dbReference type="InterPro" id="IPR007046">
    <property type="entry name" value="RNA_pol_sigma_54_core-bd"/>
</dbReference>
<organism evidence="12 13">
    <name type="scientific">Candidatus Danuiimicrobium aquiferis</name>
    <dbReference type="NCBI Taxonomy" id="1801832"/>
    <lineage>
        <taxon>Bacteria</taxon>
        <taxon>Pseudomonadati</taxon>
        <taxon>Candidatus Omnitrophota</taxon>
        <taxon>Candidatus Danuiimicrobium</taxon>
    </lineage>
</organism>
<dbReference type="PANTHER" id="PTHR32248:SF4">
    <property type="entry name" value="RNA POLYMERASE SIGMA-54 FACTOR"/>
    <property type="match status" value="1"/>
</dbReference>
<dbReference type="AlphaFoldDB" id="A0A1G1KTW1"/>
<feature type="domain" description="RNA polymerase sigma factor 54 core-binding" evidence="11">
    <location>
        <begin position="115"/>
        <end position="304"/>
    </location>
</feature>
<dbReference type="EMBL" id="MHFR01000051">
    <property type="protein sequence ID" value="OGW96361.1"/>
    <property type="molecule type" value="Genomic_DNA"/>
</dbReference>
<accession>A0A1G1KTW1</accession>
<dbReference type="GO" id="GO:0003677">
    <property type="term" value="F:DNA binding"/>
    <property type="evidence" value="ECO:0007669"/>
    <property type="project" value="UniProtKB-KW"/>
</dbReference>
<dbReference type="GO" id="GO:0006352">
    <property type="term" value="P:DNA-templated transcription initiation"/>
    <property type="evidence" value="ECO:0007669"/>
    <property type="project" value="InterPro"/>
</dbReference>
<evidence type="ECO:0000256" key="2">
    <source>
        <dbReference type="ARBA" id="ARBA00022478"/>
    </source>
</evidence>
<keyword evidence="3" id="KW-0808">Transferase</keyword>
<dbReference type="PRINTS" id="PR00045">
    <property type="entry name" value="SIGMA54FCT"/>
</dbReference>
<dbReference type="PIRSF" id="PIRSF000774">
    <property type="entry name" value="RpoN"/>
    <property type="match status" value="1"/>
</dbReference>
<dbReference type="GO" id="GO:0001216">
    <property type="term" value="F:DNA-binding transcription activator activity"/>
    <property type="evidence" value="ECO:0007669"/>
    <property type="project" value="InterPro"/>
</dbReference>
<dbReference type="Gene3D" id="1.10.10.60">
    <property type="entry name" value="Homeodomain-like"/>
    <property type="match status" value="1"/>
</dbReference>
<reference evidence="12 13" key="1">
    <citation type="journal article" date="2016" name="Nat. Commun.">
        <title>Thousands of microbial genomes shed light on interconnected biogeochemical processes in an aquifer system.</title>
        <authorList>
            <person name="Anantharaman K."/>
            <person name="Brown C.T."/>
            <person name="Hug L.A."/>
            <person name="Sharon I."/>
            <person name="Castelle C.J."/>
            <person name="Probst A.J."/>
            <person name="Thomas B.C."/>
            <person name="Singh A."/>
            <person name="Wilkins M.J."/>
            <person name="Karaoz U."/>
            <person name="Brodie E.L."/>
            <person name="Williams K.H."/>
            <person name="Hubbard S.S."/>
            <person name="Banfield J.F."/>
        </authorList>
    </citation>
    <scope>NUCLEOTIDE SEQUENCE [LARGE SCALE GENOMIC DNA]</scope>
</reference>
<evidence type="ECO:0000256" key="9">
    <source>
        <dbReference type="SAM" id="MobiDB-lite"/>
    </source>
</evidence>
<comment type="similarity">
    <text evidence="1">Belongs to the sigma-54 factor family.</text>
</comment>
<feature type="domain" description="RNA polymerase sigma factor 54 DNA-binding" evidence="10">
    <location>
        <begin position="319"/>
        <end position="476"/>
    </location>
</feature>
<proteinExistence type="inferred from homology"/>
<evidence type="ECO:0000256" key="7">
    <source>
        <dbReference type="ARBA" id="ARBA00023125"/>
    </source>
</evidence>
<dbReference type="PROSITE" id="PS00718">
    <property type="entry name" value="SIGMA54_2"/>
    <property type="match status" value="1"/>
</dbReference>
<sequence length="478" mass="54896">MDVKLTQNQTQKLILIPQLRQFLELLEIPSIELIQRIEQELVQNPTLEEKKSEEQIELQESSKEEEIPSNERDETMREYLEAMDASSEANHNDGSLQDLSFALPADIQKKQLYRESLLTNNRSLANYLEGQLGVLDLSPDESKIAKEVIGNIDDEGRLVATNEEIAKATSSTAEIVEEIIKKIQRLDPPGVGGRNLQETLLLQLQRKSGDTSLTRTIVEKYMPQLEKKQFDLIARSLSVSAEKVKAAYRQIIELEPYPGRIFLQDTSQVIVPDAIVVPNPENEDEFLIDVTNDYIPQLRINPLYRQMLKDKTTDPATRQFLREKIQAGLDLIRAILQRKSTIRQITEELVQRQKDFFSLGFSHLRPLRLKDISEKIGVHESTVSRAIQNKYISTPQGTIPYKSFFSSKMESENGSNESQKSVMERLKHMIASENKSKPYSDAELVKMLDKDGIKISRRTVAKYRDRLKLLPTYLRKER</sequence>
<protein>
    <submittedName>
        <fullName evidence="12">RNA polymerase sigma-54 factor</fullName>
    </submittedName>
</protein>
<dbReference type="NCBIfam" id="TIGR02395">
    <property type="entry name" value="rpoN_sigma"/>
    <property type="match status" value="1"/>
</dbReference>
<keyword evidence="6" id="KW-0731">Sigma factor</keyword>
<evidence type="ECO:0000256" key="1">
    <source>
        <dbReference type="ARBA" id="ARBA00008798"/>
    </source>
</evidence>